<reference evidence="4 5" key="1">
    <citation type="submission" date="2016-05" db="EMBL/GenBank/DDBJ databases">
        <title>Complete genome sequence of a phthalic acid esters degrading Mycobacterium sp. YC-RL4.</title>
        <authorList>
            <person name="Ren L."/>
            <person name="Fan S."/>
            <person name="Ruth N."/>
            <person name="Jia Y."/>
            <person name="Wang J."/>
            <person name="Qiao C."/>
        </authorList>
    </citation>
    <scope>NUCLEOTIDE SEQUENCE [LARGE SCALE GENOMIC DNA]</scope>
    <source>
        <strain evidence="4 5">YC-RL4</strain>
        <plasmid evidence="5">pmyc1</plasmid>
    </source>
</reference>
<dbReference type="Proteomes" id="UP000077143">
    <property type="component" value="Plasmid pMYC1"/>
</dbReference>
<dbReference type="KEGG" id="madi:A7U43_28510"/>
<keyword evidence="4" id="KW-0614">Plasmid</keyword>
<organism evidence="4 5">
    <name type="scientific">Mycobacterium adipatum</name>
    <dbReference type="NCBI Taxonomy" id="1682113"/>
    <lineage>
        <taxon>Bacteria</taxon>
        <taxon>Bacillati</taxon>
        <taxon>Actinomycetota</taxon>
        <taxon>Actinomycetes</taxon>
        <taxon>Mycobacteriales</taxon>
        <taxon>Mycobacteriaceae</taxon>
        <taxon>Mycobacterium</taxon>
    </lineage>
</organism>
<dbReference type="EMBL" id="CP015597">
    <property type="protein sequence ID" value="ANE83456.1"/>
    <property type="molecule type" value="Genomic_DNA"/>
</dbReference>
<feature type="transmembrane region" description="Helical" evidence="2">
    <location>
        <begin position="116"/>
        <end position="137"/>
    </location>
</feature>
<evidence type="ECO:0000313" key="4">
    <source>
        <dbReference type="EMBL" id="ANE83456.1"/>
    </source>
</evidence>
<feature type="compositionally biased region" description="Low complexity" evidence="1">
    <location>
        <begin position="171"/>
        <end position="200"/>
    </location>
</feature>
<geneLocation type="plasmid" evidence="5">
    <name>pmyc1</name>
</geneLocation>
<evidence type="ECO:0000256" key="2">
    <source>
        <dbReference type="SAM" id="Phobius"/>
    </source>
</evidence>
<feature type="compositionally biased region" description="Pro residues" evidence="1">
    <location>
        <begin position="88"/>
        <end position="108"/>
    </location>
</feature>
<keyword evidence="5" id="KW-1185">Reference proteome</keyword>
<protein>
    <recommendedName>
        <fullName evidence="3">PknH-like extracellular domain-containing protein</fullName>
    </recommendedName>
</protein>
<keyword evidence="2" id="KW-0812">Transmembrane</keyword>
<dbReference type="OrthoDB" id="4751224at2"/>
<evidence type="ECO:0000313" key="5">
    <source>
        <dbReference type="Proteomes" id="UP000077143"/>
    </source>
</evidence>
<feature type="region of interest" description="Disordered" evidence="1">
    <location>
        <begin position="1"/>
        <end position="112"/>
    </location>
</feature>
<dbReference type="AlphaFoldDB" id="A0A172UWL9"/>
<dbReference type="RefSeq" id="WP_068004263.1">
    <property type="nucleotide sequence ID" value="NZ_CP015597.1"/>
</dbReference>
<feature type="region of interest" description="Disordered" evidence="1">
    <location>
        <begin position="141"/>
        <end position="202"/>
    </location>
</feature>
<sequence length="391" mass="40162">MSRYDDERDAEQTTDWPSRFPTGGPADDDGGATSVVPRMPYPTPPQPPAGPPPPPAAQPPMSPPPMSPPQTGSTLSWPAQTAGGGWVPPVPPGQYPPGYPVSPAPTPAPASKGPRWPLIGAAIVVVIALAAGAFLYMRGQGSDSTETASATDTSESTPEQDAGSDSESGSESESGSDQPTTDAEATSAQPSPSSEPSADAGLINPAELSGLLASVEEVSQIADNTTMIPRQTFTEPFGDTTVDPANCTGAVMPGVDTVYNGSGFTGFAGQVLSDAAEENKVLQSIISFPSESDAKAFYDRQLNAWKDCKYADVTVSVGGSNAEGTLNVAAEADGTAKVFIFPPGGSAGRQCEHAMTPRKNVIVDVRVCKPSVGSAGWSLARNIGQKITGER</sequence>
<feature type="domain" description="PknH-like extracellular" evidence="3">
    <location>
        <begin position="204"/>
        <end position="385"/>
    </location>
</feature>
<evidence type="ECO:0000259" key="3">
    <source>
        <dbReference type="Pfam" id="PF14032"/>
    </source>
</evidence>
<keyword evidence="2" id="KW-0472">Membrane</keyword>
<feature type="compositionally biased region" description="Pro residues" evidence="1">
    <location>
        <begin position="39"/>
        <end position="68"/>
    </location>
</feature>
<dbReference type="Pfam" id="PF14032">
    <property type="entry name" value="PknH_C"/>
    <property type="match status" value="1"/>
</dbReference>
<dbReference type="InterPro" id="IPR026954">
    <property type="entry name" value="PknH-like_Extracell"/>
</dbReference>
<evidence type="ECO:0000256" key="1">
    <source>
        <dbReference type="SAM" id="MobiDB-lite"/>
    </source>
</evidence>
<gene>
    <name evidence="4" type="ORF">A7U43_28510</name>
</gene>
<accession>A0A172UWL9</accession>
<keyword evidence="2" id="KW-1133">Transmembrane helix</keyword>
<proteinExistence type="predicted"/>
<name>A0A172UWL9_9MYCO</name>
<dbReference type="InterPro" id="IPR038232">
    <property type="entry name" value="PknH-like_Extracell_sf"/>
</dbReference>
<feature type="compositionally biased region" description="Low complexity" evidence="1">
    <location>
        <begin position="142"/>
        <end position="161"/>
    </location>
</feature>
<dbReference type="Gene3D" id="3.40.1000.70">
    <property type="entry name" value="PknH-like extracellular domain"/>
    <property type="match status" value="1"/>
</dbReference>